<comment type="function">
    <text evidence="1">Involved in the transposition of the insertion sequence.</text>
</comment>
<evidence type="ECO:0000313" key="4">
    <source>
        <dbReference type="Proteomes" id="UP001597301"/>
    </source>
</evidence>
<dbReference type="InterPro" id="IPR012337">
    <property type="entry name" value="RNaseH-like_sf"/>
</dbReference>
<dbReference type="Proteomes" id="UP001597301">
    <property type="component" value="Unassembled WGS sequence"/>
</dbReference>
<feature type="non-terminal residue" evidence="3">
    <location>
        <position position="172"/>
    </location>
</feature>
<feature type="non-terminal residue" evidence="3">
    <location>
        <position position="1"/>
    </location>
</feature>
<evidence type="ECO:0000313" key="3">
    <source>
        <dbReference type="EMBL" id="MFD1708678.1"/>
    </source>
</evidence>
<dbReference type="InterPro" id="IPR001584">
    <property type="entry name" value="Integrase_cat-core"/>
</dbReference>
<dbReference type="EMBL" id="JBHUEO010000114">
    <property type="protein sequence ID" value="MFD1708678.1"/>
    <property type="molecule type" value="Genomic_DNA"/>
</dbReference>
<name>A0ABW4KMF2_9BACI</name>
<proteinExistence type="predicted"/>
<dbReference type="PANTHER" id="PTHR46889:SF4">
    <property type="entry name" value="TRANSPOSASE INSO FOR INSERTION SEQUENCE ELEMENT IS911B-RELATED"/>
    <property type="match status" value="1"/>
</dbReference>
<dbReference type="SUPFAM" id="SSF53098">
    <property type="entry name" value="Ribonuclease H-like"/>
    <property type="match status" value="1"/>
</dbReference>
<dbReference type="InterPro" id="IPR025948">
    <property type="entry name" value="HTH-like_dom"/>
</dbReference>
<feature type="domain" description="Integrase catalytic" evidence="2">
    <location>
        <begin position="97"/>
        <end position="172"/>
    </location>
</feature>
<reference evidence="4" key="1">
    <citation type="journal article" date="2019" name="Int. J. Syst. Evol. Microbiol.">
        <title>The Global Catalogue of Microorganisms (GCM) 10K type strain sequencing project: providing services to taxonomists for standard genome sequencing and annotation.</title>
        <authorList>
            <consortium name="The Broad Institute Genomics Platform"/>
            <consortium name="The Broad Institute Genome Sequencing Center for Infectious Disease"/>
            <person name="Wu L."/>
            <person name="Ma J."/>
        </authorList>
    </citation>
    <scope>NUCLEOTIDE SEQUENCE [LARGE SCALE GENOMIC DNA]</scope>
    <source>
        <strain evidence="4">CGMCC 1.12295</strain>
    </source>
</reference>
<gene>
    <name evidence="3" type="ORF">ACFSCZ_18555</name>
</gene>
<sequence length="172" mass="19471">SGYYAYLKRPKKLASRENQALLTRIKRIYTMHKGTLGAKRIAKVLSTSGSAVNHKRVARLMREANLKANVRLPKSTAESKSESAGFVYENHLNRDFDTQFPDTKWVTDMTEIVLEGQKVYISALKDLFNGEVIAFETSSSPNQELICRTIRSAQQNRKLKNLEGVLIHSDRG</sequence>
<dbReference type="InterPro" id="IPR050900">
    <property type="entry name" value="Transposase_IS3/IS150/IS904"/>
</dbReference>
<dbReference type="Pfam" id="PF00665">
    <property type="entry name" value="rve"/>
    <property type="match status" value="1"/>
</dbReference>
<dbReference type="RefSeq" id="WP_380776282.1">
    <property type="nucleotide sequence ID" value="NZ_JBHUEO010000114.1"/>
</dbReference>
<protein>
    <submittedName>
        <fullName evidence="3">IS3 family transposase</fullName>
    </submittedName>
</protein>
<evidence type="ECO:0000259" key="2">
    <source>
        <dbReference type="PROSITE" id="PS50994"/>
    </source>
</evidence>
<keyword evidence="4" id="KW-1185">Reference proteome</keyword>
<dbReference type="PANTHER" id="PTHR46889">
    <property type="entry name" value="TRANSPOSASE INSF FOR INSERTION SEQUENCE IS3B-RELATED"/>
    <property type="match status" value="1"/>
</dbReference>
<accession>A0ABW4KMF2</accession>
<dbReference type="PROSITE" id="PS50994">
    <property type="entry name" value="INTEGRASE"/>
    <property type="match status" value="1"/>
</dbReference>
<evidence type="ECO:0000256" key="1">
    <source>
        <dbReference type="ARBA" id="ARBA00002286"/>
    </source>
</evidence>
<comment type="caution">
    <text evidence="3">The sequence shown here is derived from an EMBL/GenBank/DDBJ whole genome shotgun (WGS) entry which is preliminary data.</text>
</comment>
<organism evidence="3 4">
    <name type="scientific">Siminovitchia sediminis</name>
    <dbReference type="NCBI Taxonomy" id="1274353"/>
    <lineage>
        <taxon>Bacteria</taxon>
        <taxon>Bacillati</taxon>
        <taxon>Bacillota</taxon>
        <taxon>Bacilli</taxon>
        <taxon>Bacillales</taxon>
        <taxon>Bacillaceae</taxon>
        <taxon>Siminovitchia</taxon>
    </lineage>
</organism>
<dbReference type="Pfam" id="PF13276">
    <property type="entry name" value="HTH_21"/>
    <property type="match status" value="1"/>
</dbReference>